<keyword evidence="3" id="KW-1185">Reference proteome</keyword>
<feature type="transmembrane region" description="Helical" evidence="1">
    <location>
        <begin position="64"/>
        <end position="90"/>
    </location>
</feature>
<dbReference type="EMBL" id="CP133772">
    <property type="protein sequence ID" value="WYX99743.1"/>
    <property type="molecule type" value="Genomic_DNA"/>
</dbReference>
<feature type="transmembrane region" description="Helical" evidence="1">
    <location>
        <begin position="20"/>
        <end position="44"/>
    </location>
</feature>
<sequence length="106" mass="11773">MYRNDPDLDTARKLALIALFFNLLGFFLALITVFLAILPFILMFMDYVFIYKPLTDGNAVRAEVPALLLGILQIFVGGVLSGIILIIAWVKIRDSIIKNGGRSSVI</sequence>
<keyword evidence="1" id="KW-1133">Transmembrane helix</keyword>
<dbReference type="AlphaFoldDB" id="A0AAX4NEL7"/>
<reference evidence="2 3" key="1">
    <citation type="submission" date="2023-09" db="EMBL/GenBank/DDBJ databases">
        <authorList>
            <person name="Golyshina O.V."/>
            <person name="Lunev E.A."/>
            <person name="Bargiela R."/>
            <person name="Gaines M.C."/>
            <person name="Daum B."/>
            <person name="Bale N.J."/>
            <person name="Koenen M."/>
            <person name="Sinninghe Damst J.S."/>
            <person name="Yakimov M."/>
            <person name="Golyshin P.N."/>
        </authorList>
    </citation>
    <scope>NUCLEOTIDE SEQUENCE [LARGE SCALE GENOMIC DNA]</scope>
    <source>
        <strain evidence="2 3">M1</strain>
    </source>
</reference>
<keyword evidence="1" id="KW-0812">Transmembrane</keyword>
<dbReference type="RefSeq" id="WP_393971706.1">
    <property type="nucleotide sequence ID" value="NZ_CP133772.1"/>
</dbReference>
<gene>
    <name evidence="2" type="ORF">OXIME_000285</name>
</gene>
<keyword evidence="1" id="KW-0472">Membrane</keyword>
<dbReference type="Proteomes" id="UP001451606">
    <property type="component" value="Chromosome"/>
</dbReference>
<evidence type="ECO:0000256" key="1">
    <source>
        <dbReference type="SAM" id="Phobius"/>
    </source>
</evidence>
<dbReference type="KEGG" id="omr:OXIME_000285"/>
<protein>
    <submittedName>
        <fullName evidence="2">Uncharacterized protein</fullName>
    </submittedName>
</protein>
<evidence type="ECO:0000313" key="2">
    <source>
        <dbReference type="EMBL" id="WYX99743.1"/>
    </source>
</evidence>
<accession>A0AAX4NEL7</accession>
<organism evidence="2 3">
    <name type="scientific">Oxyplasma meridianum</name>
    <dbReference type="NCBI Taxonomy" id="3073602"/>
    <lineage>
        <taxon>Archaea</taxon>
        <taxon>Methanobacteriati</taxon>
        <taxon>Thermoplasmatota</taxon>
        <taxon>Thermoplasmata</taxon>
        <taxon>Thermoplasmatales</taxon>
        <taxon>Thermoplasmataceae</taxon>
        <taxon>Oxyplasma</taxon>
    </lineage>
</organism>
<dbReference type="GeneID" id="95967009"/>
<name>A0AAX4NEL7_9ARCH</name>
<evidence type="ECO:0000313" key="3">
    <source>
        <dbReference type="Proteomes" id="UP001451606"/>
    </source>
</evidence>
<proteinExistence type="predicted"/>